<evidence type="ECO:0000256" key="2">
    <source>
        <dbReference type="ARBA" id="ARBA00005563"/>
    </source>
</evidence>
<proteinExistence type="inferred from homology"/>
<dbReference type="PANTHER" id="PTHR12900:SF0">
    <property type="entry name" value="CHECKPOINT PROTEIN"/>
    <property type="match status" value="1"/>
</dbReference>
<keyword evidence="3" id="KW-0539">Nucleus</keyword>
<dbReference type="PANTHER" id="PTHR12900">
    <property type="entry name" value="MITOTIC AND DNA DAMAGE CHECKPOINT PROTEIN HUS1"/>
    <property type="match status" value="1"/>
</dbReference>
<dbReference type="GO" id="GO:0005730">
    <property type="term" value="C:nucleolus"/>
    <property type="evidence" value="ECO:0007669"/>
    <property type="project" value="InterPro"/>
</dbReference>
<organism evidence="5 6">
    <name type="scientific">Tremella mesenterica</name>
    <name type="common">Jelly fungus</name>
    <dbReference type="NCBI Taxonomy" id="5217"/>
    <lineage>
        <taxon>Eukaryota</taxon>
        <taxon>Fungi</taxon>
        <taxon>Dikarya</taxon>
        <taxon>Basidiomycota</taxon>
        <taxon>Agaricomycotina</taxon>
        <taxon>Tremellomycetes</taxon>
        <taxon>Tremellales</taxon>
        <taxon>Tremellaceae</taxon>
        <taxon>Tremella</taxon>
    </lineage>
</organism>
<evidence type="ECO:0000256" key="4">
    <source>
        <dbReference type="PIRNR" id="PIRNR011312"/>
    </source>
</evidence>
<comment type="similarity">
    <text evidence="2 4">Belongs to the HUS1 family.</text>
</comment>
<dbReference type="VEuPathDB" id="FungiDB:TREMEDRAFT_25550"/>
<dbReference type="PIRSF" id="PIRSF011312">
    <property type="entry name" value="Cell_cycle_HUS1"/>
    <property type="match status" value="1"/>
</dbReference>
<dbReference type="GO" id="GO:0006289">
    <property type="term" value="P:nucleotide-excision repair"/>
    <property type="evidence" value="ECO:0007669"/>
    <property type="project" value="TreeGrafter"/>
</dbReference>
<dbReference type="AlphaFoldDB" id="A0A4Q1BS02"/>
<dbReference type="InterPro" id="IPR007150">
    <property type="entry name" value="HUS1/Mec3"/>
</dbReference>
<dbReference type="InterPro" id="IPR016580">
    <property type="entry name" value="HUS1"/>
</dbReference>
<dbReference type="Gene3D" id="3.70.10.10">
    <property type="match status" value="1"/>
</dbReference>
<dbReference type="GO" id="GO:0000724">
    <property type="term" value="P:double-strand break repair via homologous recombination"/>
    <property type="evidence" value="ECO:0007669"/>
    <property type="project" value="TreeGrafter"/>
</dbReference>
<dbReference type="OrthoDB" id="337750at2759"/>
<dbReference type="GO" id="GO:0033314">
    <property type="term" value="P:mitotic DNA replication checkpoint signaling"/>
    <property type="evidence" value="ECO:0007669"/>
    <property type="project" value="TreeGrafter"/>
</dbReference>
<evidence type="ECO:0000313" key="6">
    <source>
        <dbReference type="Proteomes" id="UP000289152"/>
    </source>
</evidence>
<dbReference type="InParanoid" id="A0A4Q1BS02"/>
<evidence type="ECO:0000313" key="5">
    <source>
        <dbReference type="EMBL" id="RXK40702.1"/>
    </source>
</evidence>
<dbReference type="EMBL" id="SDIL01000015">
    <property type="protein sequence ID" value="RXK40702.1"/>
    <property type="molecule type" value="Genomic_DNA"/>
</dbReference>
<evidence type="ECO:0000256" key="1">
    <source>
        <dbReference type="ARBA" id="ARBA00004123"/>
    </source>
</evidence>
<dbReference type="GO" id="GO:0000723">
    <property type="term" value="P:telomere maintenance"/>
    <property type="evidence" value="ECO:0007669"/>
    <property type="project" value="TreeGrafter"/>
</dbReference>
<keyword evidence="6" id="KW-1185">Reference proteome</keyword>
<dbReference type="GO" id="GO:0035861">
    <property type="term" value="C:site of double-strand break"/>
    <property type="evidence" value="ECO:0007669"/>
    <property type="project" value="TreeGrafter"/>
</dbReference>
<protein>
    <recommendedName>
        <fullName evidence="4">Checkpoint protein</fullName>
    </recommendedName>
</protein>
<dbReference type="InterPro" id="IPR046938">
    <property type="entry name" value="DNA_clamp_sf"/>
</dbReference>
<dbReference type="GO" id="GO:0044778">
    <property type="term" value="P:meiotic DNA integrity checkpoint signaling"/>
    <property type="evidence" value="ECO:0007669"/>
    <property type="project" value="TreeGrafter"/>
</dbReference>
<name>A0A4Q1BS02_TREME</name>
<comment type="subcellular location">
    <subcellularLocation>
        <location evidence="1">Nucleus</location>
    </subcellularLocation>
</comment>
<gene>
    <name evidence="5" type="ORF">M231_01954</name>
</gene>
<sequence>MRFRTTITHISLLRKIVQSLGAIAKICVVRLTPEKVYFIVPGNEGRDGVQVWSQVKVETLFQSYRIESHNNNEIWVEIHLEAFLKVLKSALDAHRSAEINDSSRPNHDAFTHSEINLKLNKRDTQALWAFEIRNTTASGREMSIIQDVKVLVLSVKRQNELNEPLCPPPEVHVVLPKLVELRNIIHRLGHITDDVTVSGNRDGKLELRGRGRNADLTITWKELQIPALPDDTDDRPIDEMIDVTVSIRGMLKFLTSHQVGGEAIACLCRRHCLIVYVYIGEMIESGGVLTFFIPAKNVDDD</sequence>
<dbReference type="STRING" id="5217.A0A4Q1BS02"/>
<dbReference type="Pfam" id="PF04005">
    <property type="entry name" value="Hus1"/>
    <property type="match status" value="1"/>
</dbReference>
<evidence type="ECO:0000256" key="3">
    <source>
        <dbReference type="ARBA" id="ARBA00023242"/>
    </source>
</evidence>
<comment type="caution">
    <text evidence="5">The sequence shown here is derived from an EMBL/GenBank/DDBJ whole genome shotgun (WGS) entry which is preliminary data.</text>
</comment>
<reference evidence="5 6" key="1">
    <citation type="submission" date="2016-06" db="EMBL/GenBank/DDBJ databases">
        <title>Evolution of pathogenesis and genome organization in the Tremellales.</title>
        <authorList>
            <person name="Cuomo C."/>
            <person name="Litvintseva A."/>
            <person name="Heitman J."/>
            <person name="Chen Y."/>
            <person name="Sun S."/>
            <person name="Springer D."/>
            <person name="Dromer F."/>
            <person name="Young S."/>
            <person name="Zeng Q."/>
            <person name="Chapman S."/>
            <person name="Gujja S."/>
            <person name="Saif S."/>
            <person name="Birren B."/>
        </authorList>
    </citation>
    <scope>NUCLEOTIDE SEQUENCE [LARGE SCALE GENOMIC DNA]</scope>
    <source>
        <strain evidence="5 6">ATCC 28783</strain>
    </source>
</reference>
<dbReference type="GO" id="GO:0031573">
    <property type="term" value="P:mitotic intra-S DNA damage checkpoint signaling"/>
    <property type="evidence" value="ECO:0007669"/>
    <property type="project" value="TreeGrafter"/>
</dbReference>
<accession>A0A4Q1BS02</accession>
<dbReference type="GO" id="GO:0030896">
    <property type="term" value="C:checkpoint clamp complex"/>
    <property type="evidence" value="ECO:0007669"/>
    <property type="project" value="InterPro"/>
</dbReference>
<dbReference type="Proteomes" id="UP000289152">
    <property type="component" value="Unassembled WGS sequence"/>
</dbReference>
<dbReference type="SUPFAM" id="SSF55979">
    <property type="entry name" value="DNA clamp"/>
    <property type="match status" value="1"/>
</dbReference>
<dbReference type="FunCoup" id="A0A4Q1BS02">
    <property type="interactions" value="312"/>
</dbReference>